<evidence type="ECO:0000256" key="11">
    <source>
        <dbReference type="ARBA" id="ARBA00048449"/>
    </source>
</evidence>
<reference evidence="14 15" key="1">
    <citation type="submission" date="2019-02" db="EMBL/GenBank/DDBJ databases">
        <title>Deep-cultivation of Planctomycetes and their phenomic and genomic characterization uncovers novel biology.</title>
        <authorList>
            <person name="Wiegand S."/>
            <person name="Jogler M."/>
            <person name="Boedeker C."/>
            <person name="Pinto D."/>
            <person name="Vollmers J."/>
            <person name="Rivas-Marin E."/>
            <person name="Kohn T."/>
            <person name="Peeters S.H."/>
            <person name="Heuer A."/>
            <person name="Rast P."/>
            <person name="Oberbeckmann S."/>
            <person name="Bunk B."/>
            <person name="Jeske O."/>
            <person name="Meyerdierks A."/>
            <person name="Storesund J.E."/>
            <person name="Kallscheuer N."/>
            <person name="Luecker S."/>
            <person name="Lage O.M."/>
            <person name="Pohl T."/>
            <person name="Merkel B.J."/>
            <person name="Hornburger P."/>
            <person name="Mueller R.-W."/>
            <person name="Bruemmer F."/>
            <person name="Labrenz M."/>
            <person name="Spormann A.M."/>
            <person name="Op den Camp H."/>
            <person name="Overmann J."/>
            <person name="Amann R."/>
            <person name="Jetten M.S.M."/>
            <person name="Mascher T."/>
            <person name="Medema M.H."/>
            <person name="Devos D.P."/>
            <person name="Kaster A.-K."/>
            <person name="Ovreas L."/>
            <person name="Rohde M."/>
            <person name="Galperin M.Y."/>
            <person name="Jogler C."/>
        </authorList>
    </citation>
    <scope>NUCLEOTIDE SEQUENCE [LARGE SCALE GENOMIC DNA]</scope>
    <source>
        <strain evidence="14 15">Pan189</strain>
    </source>
</reference>
<feature type="binding site" evidence="13">
    <location>
        <position position="414"/>
    </location>
    <ligand>
        <name>substrate</name>
    </ligand>
</feature>
<dbReference type="GO" id="GO:0005737">
    <property type="term" value="C:cytoplasm"/>
    <property type="evidence" value="ECO:0007669"/>
    <property type="project" value="UniProtKB-SubCell"/>
</dbReference>
<keyword evidence="10 13" id="KW-0663">Pyridoxal phosphate</keyword>
<dbReference type="UniPathway" id="UPA00078">
    <property type="reaction ID" value="UER00160"/>
</dbReference>
<comment type="subcellular location">
    <subcellularLocation>
        <location evidence="2 13">Cytoplasm</location>
    </subcellularLocation>
</comment>
<comment type="function">
    <text evidence="13">Catalyzes the transfer of the alpha-amino group from S-adenosyl-L-methionine (SAM) to 7-keto-8-aminopelargonic acid (KAPA) to form 7,8-diaminopelargonic acid (DAPA). It is the only aminotransferase known to utilize SAM as an amino donor.</text>
</comment>
<dbReference type="Proteomes" id="UP000317318">
    <property type="component" value="Chromosome"/>
</dbReference>
<dbReference type="InterPro" id="IPR015421">
    <property type="entry name" value="PyrdxlP-dep_Trfase_major"/>
</dbReference>
<dbReference type="NCBIfam" id="TIGR00508">
    <property type="entry name" value="bioA"/>
    <property type="match status" value="1"/>
</dbReference>
<evidence type="ECO:0000256" key="2">
    <source>
        <dbReference type="ARBA" id="ARBA00004496"/>
    </source>
</evidence>
<feature type="modified residue" description="N6-(pyridoxal phosphate)lysine" evidence="13">
    <location>
        <position position="284"/>
    </location>
</feature>
<dbReference type="InterPro" id="IPR005814">
    <property type="entry name" value="Aminotrans_3"/>
</dbReference>
<dbReference type="InterPro" id="IPR015424">
    <property type="entry name" value="PyrdxlP-dep_Trfase"/>
</dbReference>
<evidence type="ECO:0000256" key="7">
    <source>
        <dbReference type="ARBA" id="ARBA00022679"/>
    </source>
</evidence>
<dbReference type="CDD" id="cd00610">
    <property type="entry name" value="OAT_like"/>
    <property type="match status" value="1"/>
</dbReference>
<comment type="subunit">
    <text evidence="4 13">Homodimer.</text>
</comment>
<evidence type="ECO:0000256" key="3">
    <source>
        <dbReference type="ARBA" id="ARBA00005063"/>
    </source>
</evidence>
<feature type="binding site" evidence="13">
    <location>
        <position position="284"/>
    </location>
    <ligand>
        <name>substrate</name>
    </ligand>
</feature>
<dbReference type="OrthoDB" id="9816013at2"/>
<dbReference type="EMBL" id="CP036268">
    <property type="protein sequence ID" value="QDT39349.1"/>
    <property type="molecule type" value="Genomic_DNA"/>
</dbReference>
<comment type="pathway">
    <text evidence="3 13">Cofactor biosynthesis; biotin biosynthesis; 7,8-diaminononanoate from 8-amino-7-oxononanoate (SAM route): step 1/1.</text>
</comment>
<dbReference type="RefSeq" id="WP_145365494.1">
    <property type="nucleotide sequence ID" value="NZ_CP036268.1"/>
</dbReference>
<feature type="binding site" evidence="13">
    <location>
        <position position="319"/>
    </location>
    <ligand>
        <name>substrate</name>
    </ligand>
</feature>
<feature type="binding site" evidence="13">
    <location>
        <begin position="114"/>
        <end position="115"/>
    </location>
    <ligand>
        <name>pyridoxal 5'-phosphate</name>
        <dbReference type="ChEBI" id="CHEBI:597326"/>
    </ligand>
</feature>
<evidence type="ECO:0000256" key="5">
    <source>
        <dbReference type="ARBA" id="ARBA00022490"/>
    </source>
</evidence>
<feature type="binding site" evidence="13">
    <location>
        <position position="149"/>
    </location>
    <ligand>
        <name>substrate</name>
    </ligand>
</feature>
<keyword evidence="7 13" id="KW-0808">Transferase</keyword>
<keyword evidence="6 13" id="KW-0032">Aminotransferase</keyword>
<dbReference type="HAMAP" id="MF_00834">
    <property type="entry name" value="BioA"/>
    <property type="match status" value="1"/>
</dbReference>
<protein>
    <recommendedName>
        <fullName evidence="13">Adenosylmethionine-8-amino-7-oxononanoate aminotransferase</fullName>
        <ecNumber evidence="13">2.6.1.62</ecNumber>
    </recommendedName>
    <alternativeName>
        <fullName evidence="13">7,8-diamino-pelargonic acid aminotransferase</fullName>
        <shortName evidence="13">DAPA AT</shortName>
        <shortName evidence="13">DAPA aminotransferase</shortName>
    </alternativeName>
    <alternativeName>
        <fullName evidence="13">7,8-diaminononanoate synthase</fullName>
        <shortName evidence="13">DANS</shortName>
    </alternativeName>
    <alternativeName>
        <fullName evidence="13">Diaminopelargonic acid synthase</fullName>
    </alternativeName>
</protein>
<evidence type="ECO:0000313" key="14">
    <source>
        <dbReference type="EMBL" id="QDT39349.1"/>
    </source>
</evidence>
<evidence type="ECO:0000256" key="1">
    <source>
        <dbReference type="ARBA" id="ARBA00001933"/>
    </source>
</evidence>
<gene>
    <name evidence="14" type="primary">bioK</name>
    <name evidence="13" type="synonym">bioA</name>
    <name evidence="14" type="ORF">Pan189_37550</name>
</gene>
<sequence length="452" mass="49411">MKSAESPPRPDALWHPFTPMQAFSTEDAPIIAAGEGFDLIDDAGRRYLDGISSLWCNVHGHRVPQIDDAVRGQLDRIAHSTLLGLRCDVAEEFAAELVRITPPNLTRVFYSDSGATSVEVALKMAFQYHRQKSSGAERRTTYLRMGDAYHGDTVGTVSVGGIDLFHGVYGDLLFDTVHVPCPAGLHLPEGHDRDSYTRWCFDEARRLVIEHHKNAAAFVIEPLVQGAAGILVHTPGFLKHVRQLTSEYGIPLICDEVAVGFGKTGTMFASEQEEVRPDFMCLAKGITGGYLPLAATLATDEIFEAFLGEPHEGQTFYHGHTYTGNALGCAAGLASLRLFEERDVLANVGELSQAISESLAPLEDHPHVGEIRQKGIMTGIELVADRDGMKPYDAELRMGHRVTLAARKRGVIIRPLGDVIVLMPAVAMPPAQVHRLCEVTVEAINEVTHRPV</sequence>
<keyword evidence="5 13" id="KW-0963">Cytoplasm</keyword>
<evidence type="ECO:0000256" key="6">
    <source>
        <dbReference type="ARBA" id="ARBA00022576"/>
    </source>
</evidence>
<feature type="site" description="Participates in the substrate recognition with KAPA and in a stacking interaction with the adenine ring of SAM" evidence="13">
    <location>
        <position position="17"/>
    </location>
</feature>
<keyword evidence="8 13" id="KW-0949">S-adenosyl-L-methionine</keyword>
<dbReference type="SUPFAM" id="SSF53383">
    <property type="entry name" value="PLP-dependent transferases"/>
    <property type="match status" value="1"/>
</dbReference>
<accession>A0A517R653</accession>
<evidence type="ECO:0000256" key="4">
    <source>
        <dbReference type="ARBA" id="ARBA00011738"/>
    </source>
</evidence>
<evidence type="ECO:0000313" key="15">
    <source>
        <dbReference type="Proteomes" id="UP000317318"/>
    </source>
</evidence>
<dbReference type="GO" id="GO:0030170">
    <property type="term" value="F:pyridoxal phosphate binding"/>
    <property type="evidence" value="ECO:0007669"/>
    <property type="project" value="UniProtKB-UniRule"/>
</dbReference>
<dbReference type="PANTHER" id="PTHR42684">
    <property type="entry name" value="ADENOSYLMETHIONINE-8-AMINO-7-OXONONANOATE AMINOTRANSFERASE"/>
    <property type="match status" value="1"/>
</dbReference>
<comment type="caution">
    <text evidence="13">Lacks conserved residue(s) required for the propagation of feature annotation.</text>
</comment>
<dbReference type="FunFam" id="3.40.640.10:FF:000078">
    <property type="entry name" value="Adenosylmethionine-8-amino-7-oxononanoate aminotransferase"/>
    <property type="match status" value="1"/>
</dbReference>
<organism evidence="14 15">
    <name type="scientific">Stratiformator vulcanicus</name>
    <dbReference type="NCBI Taxonomy" id="2527980"/>
    <lineage>
        <taxon>Bacteria</taxon>
        <taxon>Pseudomonadati</taxon>
        <taxon>Planctomycetota</taxon>
        <taxon>Planctomycetia</taxon>
        <taxon>Planctomycetales</taxon>
        <taxon>Planctomycetaceae</taxon>
        <taxon>Stratiformator</taxon>
    </lineage>
</organism>
<keyword evidence="15" id="KW-1185">Reference proteome</keyword>
<dbReference type="Pfam" id="PF00202">
    <property type="entry name" value="Aminotran_3"/>
    <property type="match status" value="1"/>
</dbReference>
<dbReference type="Gene3D" id="3.40.640.10">
    <property type="entry name" value="Type I PLP-dependent aspartate aminotransferase-like (Major domain)"/>
    <property type="match status" value="1"/>
</dbReference>
<dbReference type="GO" id="GO:0004015">
    <property type="term" value="F:adenosylmethionine-8-amino-7-oxononanoate transaminase activity"/>
    <property type="evidence" value="ECO:0007669"/>
    <property type="project" value="UniProtKB-UniRule"/>
</dbReference>
<name>A0A517R653_9PLAN</name>
<feature type="binding site" evidence="13">
    <location>
        <begin position="320"/>
        <end position="321"/>
    </location>
    <ligand>
        <name>pyridoxal 5'-phosphate</name>
        <dbReference type="ChEBI" id="CHEBI:597326"/>
    </ligand>
</feature>
<dbReference type="AlphaFoldDB" id="A0A517R653"/>
<evidence type="ECO:0000256" key="12">
    <source>
        <dbReference type="ARBA" id="ARBA00060970"/>
    </source>
</evidence>
<evidence type="ECO:0000256" key="10">
    <source>
        <dbReference type="ARBA" id="ARBA00022898"/>
    </source>
</evidence>
<evidence type="ECO:0000256" key="9">
    <source>
        <dbReference type="ARBA" id="ARBA00022756"/>
    </source>
</evidence>
<feature type="binding site" evidence="13">
    <location>
        <position position="255"/>
    </location>
    <ligand>
        <name>pyridoxal 5'-phosphate</name>
        <dbReference type="ChEBI" id="CHEBI:597326"/>
    </ligand>
</feature>
<evidence type="ECO:0000256" key="8">
    <source>
        <dbReference type="ARBA" id="ARBA00022691"/>
    </source>
</evidence>
<keyword evidence="9 13" id="KW-0093">Biotin biosynthesis</keyword>
<dbReference type="EC" id="2.6.1.62" evidence="13"/>
<dbReference type="Gene3D" id="3.90.1150.10">
    <property type="entry name" value="Aspartate Aminotransferase, domain 1"/>
    <property type="match status" value="1"/>
</dbReference>
<proteinExistence type="inferred from homology"/>
<comment type="cofactor">
    <cofactor evidence="1 13">
        <name>pyridoxal 5'-phosphate</name>
        <dbReference type="ChEBI" id="CHEBI:597326"/>
    </cofactor>
</comment>
<dbReference type="GO" id="GO:0009102">
    <property type="term" value="P:biotin biosynthetic process"/>
    <property type="evidence" value="ECO:0007669"/>
    <property type="project" value="UniProtKB-UniRule"/>
</dbReference>
<comment type="catalytic activity">
    <reaction evidence="11 13">
        <text>(8S)-8-amino-7-oxononanoate + S-adenosyl-L-methionine = S-adenosyl-4-methylsulfanyl-2-oxobutanoate + (7R,8S)-7,8-diammoniononanoate</text>
        <dbReference type="Rhea" id="RHEA:16861"/>
        <dbReference type="ChEBI" id="CHEBI:16490"/>
        <dbReference type="ChEBI" id="CHEBI:59789"/>
        <dbReference type="ChEBI" id="CHEBI:149468"/>
        <dbReference type="ChEBI" id="CHEBI:149469"/>
        <dbReference type="EC" id="2.6.1.62"/>
    </reaction>
</comment>
<evidence type="ECO:0000256" key="13">
    <source>
        <dbReference type="HAMAP-Rule" id="MF_00834"/>
    </source>
</evidence>
<dbReference type="KEGG" id="svp:Pan189_37550"/>
<dbReference type="PANTHER" id="PTHR42684:SF17">
    <property type="entry name" value="ADENOSYLMETHIONINE-8-AMINO-7-OXONONANOATE AMINOTRANSFERASE"/>
    <property type="match status" value="1"/>
</dbReference>
<dbReference type="InterPro" id="IPR015422">
    <property type="entry name" value="PyrdxlP-dep_Trfase_small"/>
</dbReference>
<comment type="similarity">
    <text evidence="12 13">Belongs to the class-III pyridoxal-phosphate-dependent aminotransferase family. BioA subfamily.</text>
</comment>
<dbReference type="InterPro" id="IPR005815">
    <property type="entry name" value="BioA"/>
</dbReference>